<evidence type="ECO:0000256" key="8">
    <source>
        <dbReference type="ARBA" id="ARBA00023288"/>
    </source>
</evidence>
<evidence type="ECO:0000256" key="1">
    <source>
        <dbReference type="ARBA" id="ARBA00004609"/>
    </source>
</evidence>
<keyword evidence="10" id="KW-0812">Transmembrane</keyword>
<feature type="compositionally biased region" description="Acidic residues" evidence="9">
    <location>
        <begin position="124"/>
        <end position="136"/>
    </location>
</feature>
<feature type="chain" id="PRO_5010291575" evidence="11">
    <location>
        <begin position="25"/>
        <end position="166"/>
    </location>
</feature>
<comment type="similarity">
    <text evidence="2">Belongs to the plant LTP family.</text>
</comment>
<dbReference type="SUPFAM" id="SSF47699">
    <property type="entry name" value="Bifunctional inhibitor/lipid-transfer protein/seed storage 2S albumin"/>
    <property type="match status" value="1"/>
</dbReference>
<evidence type="ECO:0000256" key="10">
    <source>
        <dbReference type="SAM" id="Phobius"/>
    </source>
</evidence>
<protein>
    <submittedName>
        <fullName evidence="14">Uncharacterized protein LOC101495737</fullName>
    </submittedName>
</protein>
<keyword evidence="5 11" id="KW-0732">Signal</keyword>
<dbReference type="KEGG" id="cam:101495737"/>
<evidence type="ECO:0000256" key="11">
    <source>
        <dbReference type="SAM" id="SignalP"/>
    </source>
</evidence>
<keyword evidence="7" id="KW-0325">Glycoprotein</keyword>
<evidence type="ECO:0000256" key="3">
    <source>
        <dbReference type="ARBA" id="ARBA00022475"/>
    </source>
</evidence>
<evidence type="ECO:0000256" key="2">
    <source>
        <dbReference type="ARBA" id="ARBA00009748"/>
    </source>
</evidence>
<dbReference type="InterPro" id="IPR043325">
    <property type="entry name" value="LTSS"/>
</dbReference>
<dbReference type="SMART" id="SM00499">
    <property type="entry name" value="AAI"/>
    <property type="match status" value="1"/>
</dbReference>
<keyword evidence="6" id="KW-1015">Disulfide bond</keyword>
<keyword evidence="4" id="KW-0336">GPI-anchor</keyword>
<dbReference type="PaxDb" id="3827-XP_004512757.1"/>
<proteinExistence type="inferred from homology"/>
<feature type="signal peptide" evidence="11">
    <location>
        <begin position="1"/>
        <end position="24"/>
    </location>
</feature>
<evidence type="ECO:0000256" key="9">
    <source>
        <dbReference type="SAM" id="MobiDB-lite"/>
    </source>
</evidence>
<keyword evidence="13" id="KW-1185">Reference proteome</keyword>
<keyword evidence="10" id="KW-1133">Transmembrane helix</keyword>
<dbReference type="RefSeq" id="XP_004512757.1">
    <property type="nucleotide sequence ID" value="XM_004512700.3"/>
</dbReference>
<gene>
    <name evidence="14" type="primary">LOC101495737</name>
</gene>
<keyword evidence="10" id="KW-0472">Membrane</keyword>
<dbReference type="STRING" id="3827.A0A1S2Z0A9"/>
<organism evidence="13 14">
    <name type="scientific">Cicer arietinum</name>
    <name type="common">Chickpea</name>
    <name type="synonym">Garbanzo</name>
    <dbReference type="NCBI Taxonomy" id="3827"/>
    <lineage>
        <taxon>Eukaryota</taxon>
        <taxon>Viridiplantae</taxon>
        <taxon>Streptophyta</taxon>
        <taxon>Embryophyta</taxon>
        <taxon>Tracheophyta</taxon>
        <taxon>Spermatophyta</taxon>
        <taxon>Magnoliopsida</taxon>
        <taxon>eudicotyledons</taxon>
        <taxon>Gunneridae</taxon>
        <taxon>Pentapetalae</taxon>
        <taxon>rosids</taxon>
        <taxon>fabids</taxon>
        <taxon>Fabales</taxon>
        <taxon>Fabaceae</taxon>
        <taxon>Papilionoideae</taxon>
        <taxon>50 kb inversion clade</taxon>
        <taxon>NPAAA clade</taxon>
        <taxon>Hologalegina</taxon>
        <taxon>IRL clade</taxon>
        <taxon>Cicereae</taxon>
        <taxon>Cicer</taxon>
    </lineage>
</organism>
<dbReference type="GeneID" id="101495737"/>
<dbReference type="eggNOG" id="ENOG502S5G2">
    <property type="taxonomic scope" value="Eukaryota"/>
</dbReference>
<dbReference type="AlphaFoldDB" id="A0A1S2Z0A9"/>
<evidence type="ECO:0000256" key="5">
    <source>
        <dbReference type="ARBA" id="ARBA00022729"/>
    </source>
</evidence>
<accession>A0A1S2Z0A9</accession>
<evidence type="ECO:0000256" key="7">
    <source>
        <dbReference type="ARBA" id="ARBA00023180"/>
    </source>
</evidence>
<dbReference type="GO" id="GO:0005886">
    <property type="term" value="C:plasma membrane"/>
    <property type="evidence" value="ECO:0007669"/>
    <property type="project" value="UniProtKB-SubCell"/>
</dbReference>
<reference evidence="13" key="1">
    <citation type="journal article" date="2013" name="Nat. Biotechnol.">
        <title>Draft genome sequence of chickpea (Cicer arietinum) provides a resource for trait improvement.</title>
        <authorList>
            <person name="Varshney R.K."/>
            <person name="Song C."/>
            <person name="Saxena R.K."/>
            <person name="Azam S."/>
            <person name="Yu S."/>
            <person name="Sharpe A.G."/>
            <person name="Cannon S."/>
            <person name="Baek J."/>
            <person name="Rosen B.D."/>
            <person name="Tar'an B."/>
            <person name="Millan T."/>
            <person name="Zhang X."/>
            <person name="Ramsay L.D."/>
            <person name="Iwata A."/>
            <person name="Wang Y."/>
            <person name="Nelson W."/>
            <person name="Farmer A.D."/>
            <person name="Gaur P.M."/>
            <person name="Soderlund C."/>
            <person name="Penmetsa R.V."/>
            <person name="Xu C."/>
            <person name="Bharti A.K."/>
            <person name="He W."/>
            <person name="Winter P."/>
            <person name="Zhao S."/>
            <person name="Hane J.K."/>
            <person name="Carrasquilla-Garcia N."/>
            <person name="Condie J.A."/>
            <person name="Upadhyaya H.D."/>
            <person name="Luo M.C."/>
            <person name="Thudi M."/>
            <person name="Gowda C.L."/>
            <person name="Singh N.P."/>
            <person name="Lichtenzveig J."/>
            <person name="Gali K.K."/>
            <person name="Rubio J."/>
            <person name="Nadarajan N."/>
            <person name="Dolezel J."/>
            <person name="Bansal K.C."/>
            <person name="Xu X."/>
            <person name="Edwards D."/>
            <person name="Zhang G."/>
            <person name="Kahl G."/>
            <person name="Gil J."/>
            <person name="Singh K.B."/>
            <person name="Datta S.K."/>
            <person name="Jackson S.A."/>
            <person name="Wang J."/>
            <person name="Cook D.R."/>
        </authorList>
    </citation>
    <scope>NUCLEOTIDE SEQUENCE [LARGE SCALE GENOMIC DNA]</scope>
    <source>
        <strain evidence="13">cv. CDC Frontier</strain>
    </source>
</reference>
<dbReference type="OrthoDB" id="1925812at2759"/>
<dbReference type="InterPro" id="IPR036312">
    <property type="entry name" value="Bifun_inhib/LTP/seed_sf"/>
</dbReference>
<feature type="transmembrane region" description="Helical" evidence="10">
    <location>
        <begin position="146"/>
        <end position="165"/>
    </location>
</feature>
<evidence type="ECO:0000313" key="13">
    <source>
        <dbReference type="Proteomes" id="UP000087171"/>
    </source>
</evidence>
<comment type="subcellular location">
    <subcellularLocation>
        <location evidence="1">Cell membrane</location>
        <topology evidence="1">Lipid-anchor</topology>
        <topology evidence="1">GPI-anchor</topology>
    </subcellularLocation>
</comment>
<dbReference type="Pfam" id="PF14368">
    <property type="entry name" value="LTP_2"/>
    <property type="match status" value="1"/>
</dbReference>
<evidence type="ECO:0000256" key="4">
    <source>
        <dbReference type="ARBA" id="ARBA00022622"/>
    </source>
</evidence>
<evidence type="ECO:0000256" key="6">
    <source>
        <dbReference type="ARBA" id="ARBA00023157"/>
    </source>
</evidence>
<feature type="region of interest" description="Disordered" evidence="9">
    <location>
        <begin position="117"/>
        <end position="139"/>
    </location>
</feature>
<dbReference type="GO" id="GO:0098552">
    <property type="term" value="C:side of membrane"/>
    <property type="evidence" value="ECO:0007669"/>
    <property type="project" value="UniProtKB-KW"/>
</dbReference>
<dbReference type="InterPro" id="IPR016140">
    <property type="entry name" value="Bifunc_inhib/LTP/seed_store"/>
</dbReference>
<evidence type="ECO:0000259" key="12">
    <source>
        <dbReference type="SMART" id="SM00499"/>
    </source>
</evidence>
<dbReference type="CDD" id="cd00010">
    <property type="entry name" value="AAI_LTSS"/>
    <property type="match status" value="1"/>
</dbReference>
<keyword evidence="8" id="KW-0449">Lipoprotein</keyword>
<name>A0A1S2Z0A9_CICAR</name>
<feature type="domain" description="Bifunctional inhibitor/plant lipid transfer protein/seed storage helical" evidence="12">
    <location>
        <begin position="41"/>
        <end position="113"/>
    </location>
</feature>
<dbReference type="PANTHER" id="PTHR33044">
    <property type="entry name" value="BIFUNCTIONAL INHIBITOR/LIPID-TRANSFER PROTEIN/SEED STORAGE 2S ALBUMIN SUPERFAMILY PROTEIN-RELATED"/>
    <property type="match status" value="1"/>
</dbReference>
<dbReference type="Proteomes" id="UP000087171">
    <property type="component" value="Chromosome Ca8"/>
</dbReference>
<reference evidence="14" key="2">
    <citation type="submission" date="2025-08" db="UniProtKB">
        <authorList>
            <consortium name="RefSeq"/>
        </authorList>
    </citation>
    <scope>IDENTIFICATION</scope>
    <source>
        <tissue evidence="14">Etiolated seedlings</tissue>
    </source>
</reference>
<dbReference type="Gene3D" id="1.10.110.10">
    <property type="entry name" value="Plant lipid-transfer and hydrophobic proteins"/>
    <property type="match status" value="1"/>
</dbReference>
<evidence type="ECO:0000313" key="14">
    <source>
        <dbReference type="RefSeq" id="XP_004512757.1"/>
    </source>
</evidence>
<keyword evidence="3" id="KW-1003">Cell membrane</keyword>
<sequence length="166" mass="18048">MVTSKAFLSFLLINLFSNFHLCFSDGLDSLLSGIVMKDAQCMQKLLPCQPYLKNPTNPSPACCSPLNEIAINSSDCLCNLMNNPKLFLSLDVSKDEILKLPNACGINVDTSKCNAEGTVPTPSEVDETLSEEESTEEFSSSSRKMVTPYGIISFVALLTALVFSAY</sequence>